<keyword evidence="1 2" id="KW-0808">Transferase</keyword>
<reference evidence="3" key="1">
    <citation type="journal article" date="2019" name="Int. J. Syst. Evol. Microbiol.">
        <title>The Global Catalogue of Microorganisms (GCM) 10K type strain sequencing project: providing services to taxonomists for standard genome sequencing and annotation.</title>
        <authorList>
            <consortium name="The Broad Institute Genomics Platform"/>
            <consortium name="The Broad Institute Genome Sequencing Center for Infectious Disease"/>
            <person name="Wu L."/>
            <person name="Ma J."/>
        </authorList>
    </citation>
    <scope>NUCLEOTIDE SEQUENCE [LARGE SCALE GENOMIC DNA]</scope>
    <source>
        <strain evidence="3">CGMCC 4.5798</strain>
    </source>
</reference>
<dbReference type="Proteomes" id="UP001596086">
    <property type="component" value="Unassembled WGS sequence"/>
</dbReference>
<dbReference type="RefSeq" id="WP_379768114.1">
    <property type="nucleotide sequence ID" value="NZ_JBHSMZ010000004.1"/>
</dbReference>
<dbReference type="SUPFAM" id="SSF53756">
    <property type="entry name" value="UDP-Glycosyltransferase/glycogen phosphorylase"/>
    <property type="match status" value="1"/>
</dbReference>
<gene>
    <name evidence="2" type="ORF">ACFPO9_05250</name>
</gene>
<dbReference type="Pfam" id="PF13692">
    <property type="entry name" value="Glyco_trans_1_4"/>
    <property type="match status" value="1"/>
</dbReference>
<protein>
    <submittedName>
        <fullName evidence="2">Glycosyltransferase</fullName>
        <ecNumber evidence="2">2.4.-.-</ecNumber>
    </submittedName>
</protein>
<organism evidence="2 3">
    <name type="scientific">Massilia aerilata</name>
    <dbReference type="NCBI Taxonomy" id="453817"/>
    <lineage>
        <taxon>Bacteria</taxon>
        <taxon>Pseudomonadati</taxon>
        <taxon>Pseudomonadota</taxon>
        <taxon>Betaproteobacteria</taxon>
        <taxon>Burkholderiales</taxon>
        <taxon>Oxalobacteraceae</taxon>
        <taxon>Telluria group</taxon>
        <taxon>Massilia</taxon>
    </lineage>
</organism>
<keyword evidence="2" id="KW-0328">Glycosyltransferase</keyword>
<dbReference type="GO" id="GO:0016757">
    <property type="term" value="F:glycosyltransferase activity"/>
    <property type="evidence" value="ECO:0007669"/>
    <property type="project" value="UniProtKB-KW"/>
</dbReference>
<dbReference type="PANTHER" id="PTHR46401:SF2">
    <property type="entry name" value="GLYCOSYLTRANSFERASE WBBK-RELATED"/>
    <property type="match status" value="1"/>
</dbReference>
<accession>A0ABW0RUJ5</accession>
<proteinExistence type="predicted"/>
<dbReference type="EC" id="2.4.-.-" evidence="2"/>
<dbReference type="EMBL" id="JBHSMZ010000004">
    <property type="protein sequence ID" value="MFC5547914.1"/>
    <property type="molecule type" value="Genomic_DNA"/>
</dbReference>
<sequence length="342" mass="38518">MKVAFCTYPNTNQNIGGVQMRVNRTFKELRKAGVDVELFDQWRHHLSEFEILHSFKLHHSVQELVLTANKRRVCNVISTVLPPEYPVRTVRVMSEFWKRNIGRNLLAHTIYSQAKVADGLIAVSRAEANIIENAFSVPADKIHVISNCADAALYGSADPSIFREKFELERYVLMIGRVEPNKNQLRLIRAMKAIDLPLVVVGRISDDAQDYAAQCRKEGGGRVKFIDHLPYNSELLASAYAGAEAFVLPSVSEIAPNSTIEAAMAGTRIVVTRNSLAPAEWFGGSATYVNPLDEQDIAEQLNYALKRPRDLPFRSRILDEFSWESGVKKLKTVYETVLERRG</sequence>
<evidence type="ECO:0000313" key="2">
    <source>
        <dbReference type="EMBL" id="MFC5547914.1"/>
    </source>
</evidence>
<comment type="caution">
    <text evidence="2">The sequence shown here is derived from an EMBL/GenBank/DDBJ whole genome shotgun (WGS) entry which is preliminary data.</text>
</comment>
<evidence type="ECO:0000256" key="1">
    <source>
        <dbReference type="ARBA" id="ARBA00022679"/>
    </source>
</evidence>
<evidence type="ECO:0000313" key="3">
    <source>
        <dbReference type="Proteomes" id="UP001596086"/>
    </source>
</evidence>
<dbReference type="PANTHER" id="PTHR46401">
    <property type="entry name" value="GLYCOSYLTRANSFERASE WBBK-RELATED"/>
    <property type="match status" value="1"/>
</dbReference>
<name>A0ABW0RUJ5_9BURK</name>
<keyword evidence="3" id="KW-1185">Reference proteome</keyword>
<dbReference type="Gene3D" id="3.40.50.2000">
    <property type="entry name" value="Glycogen Phosphorylase B"/>
    <property type="match status" value="2"/>
</dbReference>